<dbReference type="InterPro" id="IPR042179">
    <property type="entry name" value="KGD_C_sf"/>
</dbReference>
<dbReference type="InterPro" id="IPR001017">
    <property type="entry name" value="DH_E1"/>
</dbReference>
<comment type="similarity">
    <text evidence="3">Belongs to the alpha-ketoglutarate dehydrogenase family.</text>
</comment>
<dbReference type="AlphaFoldDB" id="F3QK11"/>
<dbReference type="InterPro" id="IPR029061">
    <property type="entry name" value="THDP-binding"/>
</dbReference>
<keyword evidence="7" id="KW-0786">Thiamine pyrophosphate</keyword>
<evidence type="ECO:0000256" key="3">
    <source>
        <dbReference type="ARBA" id="ARBA00006936"/>
    </source>
</evidence>
<dbReference type="NCBIfam" id="NF006914">
    <property type="entry name" value="PRK09404.1"/>
    <property type="match status" value="1"/>
</dbReference>
<dbReference type="InterPro" id="IPR005475">
    <property type="entry name" value="Transketolase-like_Pyr-bd"/>
</dbReference>
<evidence type="ECO:0000313" key="11">
    <source>
        <dbReference type="Proteomes" id="UP000005156"/>
    </source>
</evidence>
<evidence type="ECO:0000256" key="2">
    <source>
        <dbReference type="ARBA" id="ARBA00003906"/>
    </source>
</evidence>
<accession>F3QK11</accession>
<dbReference type="Gene3D" id="3.40.50.11610">
    <property type="entry name" value="Multifunctional 2-oxoglutarate metabolism enzyme, C-terminal domain"/>
    <property type="match status" value="1"/>
</dbReference>
<keyword evidence="6" id="KW-0560">Oxidoreductase</keyword>
<gene>
    <name evidence="10" type="ORF">HMPREF9439_01268</name>
</gene>
<dbReference type="Gene3D" id="1.10.287.1150">
    <property type="entry name" value="TPP helical domain"/>
    <property type="match status" value="1"/>
</dbReference>
<name>F3QK11_9BURK</name>
<evidence type="ECO:0000256" key="4">
    <source>
        <dbReference type="ARBA" id="ARBA00012280"/>
    </source>
</evidence>
<evidence type="ECO:0000313" key="10">
    <source>
        <dbReference type="EMBL" id="EGG54957.1"/>
    </source>
</evidence>
<evidence type="ECO:0000256" key="5">
    <source>
        <dbReference type="ARBA" id="ARBA00013321"/>
    </source>
</evidence>
<dbReference type="InterPro" id="IPR032106">
    <property type="entry name" value="2-oxogl_dehyd_N"/>
</dbReference>
<dbReference type="Proteomes" id="UP000005156">
    <property type="component" value="Unassembled WGS sequence"/>
</dbReference>
<sequence length="976" mass="109464">MKQPQNTPINCGPLSGKKFVQGEKVIKDLIENSYLFGGNAPYVEELYEQYLEDPNSVDEKWRQYFDRLQQAPASDGRVETIDVPHAPIVEAFAQRASEPRSAVCPVSERDLDLAKKQVAVQSIIGAYRFLGSRWANLDPLHRRERPKIPELEPSFYGLSETDMDSTFSAANTYFGADKMTLRDLIAALKQTYCSDIGIEFMYISDPVIKRWWQQKLEPCRSTPSMDAKSKKRILEELTAAEGLERYLHTKYVGQKRFSLEGGESFIVAMDEIVETGAAQGLEEMVIGMAHRGRLNVLVNTLGKAPSELFAEFEGHYKSKDLPAGDVKYHNGFSSDVVTASGPIHLALAFNPSHLEIVDPVAVGSVRARQDRRHDPKGRRVMGVLVHGDAAFAGQGVVMETLNLADTRGYGTGGTMHIVINNQIGFTTSDPRDKGSMTYCTDPAKLIEAPVLHVNGDDPEAVVFATRLAMEFRKSFSRDVVVDIVCFRRLGHNEQDTPGLTQPLMYKKINVHPGTRQVYADKLALQGVVSPEEAKEMVAAYRRSLESGIPPRQTALIEGKNPYAVDWSRYNGSWTDDVKTSVPLDELKRLTDVITTVPENFKLHPLLQKVIADRRLMMQEEIRVDWGLAEHLAFATLLTGGYSVRISGEDSGRGTFSHRHAVWHDQNRDRWDSGIWIPLEHLGEHQAQFTVIDSVLSEESVLAFEYGYASSSPKCLTIWEAQFGDFANGAQVVIDQFISSGEAKWGRKSGLTMLLPHGYEGQGPEHSSARVERYLQLAADTNMLICQPTTAAQIFHLLRRQMVGNIRKPLIVFSPKSLLRNKMASSDLEELSEGKFETVIGEIEELDADKVRRILVCTGKVYYDLVKYRKEHEIDDVVIVRLEQLYPFPHKSFREETSGYSFASEVVWVQDEPQNQGAWFYVQHHLLEEMPSGARLSYAGRPASSSPAVGYASKHAEQLKELVENAFGRLKGFIQTK</sequence>
<protein>
    <recommendedName>
        <fullName evidence="5">2-oxoglutarate dehydrogenase E1 component</fullName>
        <ecNumber evidence="4">1.2.4.2</ecNumber>
    </recommendedName>
    <alternativeName>
        <fullName evidence="8">Alpha-ketoglutarate dehydrogenase</fullName>
    </alternativeName>
</protein>
<comment type="caution">
    <text evidence="10">The sequence shown here is derived from an EMBL/GenBank/DDBJ whole genome shotgun (WGS) entry which is preliminary data.</text>
</comment>
<evidence type="ECO:0000256" key="7">
    <source>
        <dbReference type="ARBA" id="ARBA00023052"/>
    </source>
</evidence>
<dbReference type="Pfam" id="PF00676">
    <property type="entry name" value="E1_dh"/>
    <property type="match status" value="1"/>
</dbReference>
<dbReference type="CDD" id="cd02016">
    <property type="entry name" value="TPP_E1_OGDC_like"/>
    <property type="match status" value="1"/>
</dbReference>
<dbReference type="SMART" id="SM00861">
    <property type="entry name" value="Transket_pyr"/>
    <property type="match status" value="1"/>
</dbReference>
<dbReference type="GO" id="GO:0004591">
    <property type="term" value="F:oxoglutarate dehydrogenase (succinyl-transferring) activity"/>
    <property type="evidence" value="ECO:0007669"/>
    <property type="project" value="UniProtKB-EC"/>
</dbReference>
<dbReference type="NCBIfam" id="NF008907">
    <property type="entry name" value="PRK12270.1"/>
    <property type="match status" value="1"/>
</dbReference>
<dbReference type="Gene3D" id="3.40.50.12470">
    <property type="match status" value="1"/>
</dbReference>
<dbReference type="NCBIfam" id="TIGR00239">
    <property type="entry name" value="2oxo_dh_E1"/>
    <property type="match status" value="1"/>
</dbReference>
<feature type="domain" description="Transketolase-like pyrimidine-binding" evidence="9">
    <location>
        <begin position="623"/>
        <end position="820"/>
    </location>
</feature>
<evidence type="ECO:0000256" key="1">
    <source>
        <dbReference type="ARBA" id="ARBA00001964"/>
    </source>
</evidence>
<evidence type="ECO:0000256" key="8">
    <source>
        <dbReference type="ARBA" id="ARBA00030680"/>
    </source>
</evidence>
<comment type="cofactor">
    <cofactor evidence="1">
        <name>thiamine diphosphate</name>
        <dbReference type="ChEBI" id="CHEBI:58937"/>
    </cofactor>
</comment>
<organism evidence="10 11">
    <name type="scientific">Parasutterella excrementihominis YIT 11859</name>
    <dbReference type="NCBI Taxonomy" id="762966"/>
    <lineage>
        <taxon>Bacteria</taxon>
        <taxon>Pseudomonadati</taxon>
        <taxon>Pseudomonadota</taxon>
        <taxon>Betaproteobacteria</taxon>
        <taxon>Burkholderiales</taxon>
        <taxon>Sutterellaceae</taxon>
        <taxon>Parasutterella</taxon>
    </lineage>
</organism>
<comment type="function">
    <text evidence="2">E1 component of the 2-oxoglutarate dehydrogenase (OGDH) complex which catalyzes the decarboxylation of 2-oxoglutarate, the first step in the conversion of 2-oxoglutarate to succinyl-CoA and CO(2).</text>
</comment>
<dbReference type="Gene3D" id="3.40.50.970">
    <property type="match status" value="1"/>
</dbReference>
<dbReference type="EMBL" id="AFBP01000033">
    <property type="protein sequence ID" value="EGG54957.1"/>
    <property type="molecule type" value="Genomic_DNA"/>
</dbReference>
<dbReference type="GO" id="GO:0005829">
    <property type="term" value="C:cytosol"/>
    <property type="evidence" value="ECO:0007669"/>
    <property type="project" value="TreeGrafter"/>
</dbReference>
<dbReference type="Pfam" id="PF16078">
    <property type="entry name" value="2-oxogl_dehyd_N"/>
    <property type="match status" value="1"/>
</dbReference>
<dbReference type="HOGENOM" id="CLU_004709_1_0_4"/>
<dbReference type="Pfam" id="PF02779">
    <property type="entry name" value="Transket_pyr"/>
    <property type="match status" value="1"/>
</dbReference>
<dbReference type="FunFam" id="1.10.287.1150:FF:000004">
    <property type="entry name" value="2-oxoglutarate dehydrogenase E1 component"/>
    <property type="match status" value="1"/>
</dbReference>
<dbReference type="InterPro" id="IPR011603">
    <property type="entry name" value="2oxoglutarate_DH_E1"/>
</dbReference>
<dbReference type="GO" id="GO:0045252">
    <property type="term" value="C:oxoglutarate dehydrogenase complex"/>
    <property type="evidence" value="ECO:0007669"/>
    <property type="project" value="TreeGrafter"/>
</dbReference>
<dbReference type="SUPFAM" id="SSF52518">
    <property type="entry name" value="Thiamin diphosphate-binding fold (THDP-binding)"/>
    <property type="match status" value="2"/>
</dbReference>
<evidence type="ECO:0000256" key="6">
    <source>
        <dbReference type="ARBA" id="ARBA00023002"/>
    </source>
</evidence>
<keyword evidence="11" id="KW-1185">Reference proteome</keyword>
<dbReference type="PANTHER" id="PTHR23152:SF4">
    <property type="entry name" value="2-OXOADIPATE DEHYDROGENASE COMPLEX COMPONENT E1"/>
    <property type="match status" value="1"/>
</dbReference>
<dbReference type="EC" id="1.2.4.2" evidence="4"/>
<dbReference type="Pfam" id="PF16870">
    <property type="entry name" value="OxoGdeHyase_C"/>
    <property type="match status" value="1"/>
</dbReference>
<dbReference type="GO" id="GO:0030976">
    <property type="term" value="F:thiamine pyrophosphate binding"/>
    <property type="evidence" value="ECO:0007669"/>
    <property type="project" value="InterPro"/>
</dbReference>
<reference evidence="10 11" key="1">
    <citation type="submission" date="2011-02" db="EMBL/GenBank/DDBJ databases">
        <authorList>
            <person name="Weinstock G."/>
            <person name="Sodergren E."/>
            <person name="Clifton S."/>
            <person name="Fulton L."/>
            <person name="Fulton B."/>
            <person name="Courtney L."/>
            <person name="Fronick C."/>
            <person name="Harrison M."/>
            <person name="Strong C."/>
            <person name="Farmer C."/>
            <person name="Delahaunty K."/>
            <person name="Markovic C."/>
            <person name="Hall O."/>
            <person name="Minx P."/>
            <person name="Tomlinson C."/>
            <person name="Mitreva M."/>
            <person name="Hou S."/>
            <person name="Chen J."/>
            <person name="Wollam A."/>
            <person name="Pepin K.H."/>
            <person name="Johnson M."/>
            <person name="Bhonagiri V."/>
            <person name="Zhang X."/>
            <person name="Suruliraj S."/>
            <person name="Warren W."/>
            <person name="Chinwalla A."/>
            <person name="Mardis E.R."/>
            <person name="Wilson R.K."/>
        </authorList>
    </citation>
    <scope>NUCLEOTIDE SEQUENCE [LARGE SCALE GENOMIC DNA]</scope>
    <source>
        <strain evidence="10 11">YIT 11859</strain>
    </source>
</reference>
<dbReference type="InterPro" id="IPR031717">
    <property type="entry name" value="ODO-1/KGD_C"/>
</dbReference>
<proteinExistence type="inferred from homology"/>
<evidence type="ECO:0000259" key="9">
    <source>
        <dbReference type="SMART" id="SM00861"/>
    </source>
</evidence>
<dbReference type="PANTHER" id="PTHR23152">
    <property type="entry name" value="2-OXOGLUTARATE DEHYDROGENASE"/>
    <property type="match status" value="1"/>
</dbReference>
<dbReference type="eggNOG" id="COG0567">
    <property type="taxonomic scope" value="Bacteria"/>
</dbReference>
<dbReference type="GO" id="GO:0006099">
    <property type="term" value="P:tricarboxylic acid cycle"/>
    <property type="evidence" value="ECO:0007669"/>
    <property type="project" value="TreeGrafter"/>
</dbReference>
<dbReference type="PIRSF" id="PIRSF000157">
    <property type="entry name" value="Oxoglu_dh_E1"/>
    <property type="match status" value="1"/>
</dbReference>